<name>A0ACA9KQ00_9GLOM</name>
<feature type="non-terminal residue" evidence="1">
    <location>
        <position position="1"/>
    </location>
</feature>
<gene>
    <name evidence="1" type="ORF">SCALOS_LOCUS2640</name>
</gene>
<organism evidence="1 2">
    <name type="scientific">Scutellospora calospora</name>
    <dbReference type="NCBI Taxonomy" id="85575"/>
    <lineage>
        <taxon>Eukaryota</taxon>
        <taxon>Fungi</taxon>
        <taxon>Fungi incertae sedis</taxon>
        <taxon>Mucoromycota</taxon>
        <taxon>Glomeromycotina</taxon>
        <taxon>Glomeromycetes</taxon>
        <taxon>Diversisporales</taxon>
        <taxon>Gigasporaceae</taxon>
        <taxon>Scutellospora</taxon>
    </lineage>
</organism>
<keyword evidence="2" id="KW-1185">Reference proteome</keyword>
<protein>
    <submittedName>
        <fullName evidence="1">5288_t:CDS:1</fullName>
    </submittedName>
</protein>
<reference evidence="1" key="1">
    <citation type="submission" date="2021-06" db="EMBL/GenBank/DDBJ databases">
        <authorList>
            <person name="Kallberg Y."/>
            <person name="Tangrot J."/>
            <person name="Rosling A."/>
        </authorList>
    </citation>
    <scope>NUCLEOTIDE SEQUENCE</scope>
    <source>
        <strain evidence="1">AU212A</strain>
    </source>
</reference>
<proteinExistence type="predicted"/>
<dbReference type="EMBL" id="CAJVPM010002418">
    <property type="protein sequence ID" value="CAG8486168.1"/>
    <property type="molecule type" value="Genomic_DNA"/>
</dbReference>
<accession>A0ACA9KQ00</accession>
<dbReference type="Proteomes" id="UP000789860">
    <property type="component" value="Unassembled WGS sequence"/>
</dbReference>
<sequence>YGANIQDIPDNDVINWVHRQSSLLEVGKEPSIVAAPTTAPTAPTAPTNYAPTTAPTHNSPTTAPITDAPITIIFYEPLITNNDGVLEIQLFQKIE</sequence>
<evidence type="ECO:0000313" key="1">
    <source>
        <dbReference type="EMBL" id="CAG8486168.1"/>
    </source>
</evidence>
<comment type="caution">
    <text evidence="1">The sequence shown here is derived from an EMBL/GenBank/DDBJ whole genome shotgun (WGS) entry which is preliminary data.</text>
</comment>
<evidence type="ECO:0000313" key="2">
    <source>
        <dbReference type="Proteomes" id="UP000789860"/>
    </source>
</evidence>